<keyword evidence="7 14" id="KW-0418">Kinase</keyword>
<feature type="binding site" evidence="13">
    <location>
        <position position="128"/>
    </location>
    <ligand>
        <name>phosphoenolpyruvate</name>
        <dbReference type="ChEBI" id="CHEBI:58702"/>
    </ligand>
</feature>
<dbReference type="GO" id="GO:0036431">
    <property type="term" value="F:dCMP kinase activity"/>
    <property type="evidence" value="ECO:0007669"/>
    <property type="project" value="InterPro"/>
</dbReference>
<evidence type="ECO:0000256" key="8">
    <source>
        <dbReference type="ARBA" id="ARBA00022840"/>
    </source>
</evidence>
<feature type="binding site" evidence="14">
    <location>
        <begin position="455"/>
        <end position="463"/>
    </location>
    <ligand>
        <name>ATP</name>
        <dbReference type="ChEBI" id="CHEBI:30616"/>
    </ligand>
</feature>
<feature type="binding site" evidence="13">
    <location>
        <position position="357"/>
    </location>
    <ligand>
        <name>3-phosphoshikimate</name>
        <dbReference type="ChEBI" id="CHEBI:145989"/>
    </ligand>
</feature>
<comment type="subunit">
    <text evidence="13">Monomer.</text>
</comment>
<dbReference type="RefSeq" id="WP_332292995.1">
    <property type="nucleotide sequence ID" value="NZ_JAZIBG010000056.1"/>
</dbReference>
<evidence type="ECO:0000256" key="5">
    <source>
        <dbReference type="ARBA" id="ARBA00022679"/>
    </source>
</evidence>
<dbReference type="AlphaFoldDB" id="A0AAW9QBC2"/>
<evidence type="ECO:0000256" key="7">
    <source>
        <dbReference type="ARBA" id="ARBA00022777"/>
    </source>
</evidence>
<dbReference type="SUPFAM" id="SSF55205">
    <property type="entry name" value="EPT/RTPC-like"/>
    <property type="match status" value="1"/>
</dbReference>
<dbReference type="Pfam" id="PF00275">
    <property type="entry name" value="EPSP_synthase"/>
    <property type="match status" value="1"/>
</dbReference>
<feature type="domain" description="Enolpyruvate transferase" evidence="15">
    <location>
        <begin position="14"/>
        <end position="437"/>
    </location>
</feature>
<dbReference type="InterPro" id="IPR013792">
    <property type="entry name" value="RNA3'P_cycl/enolpyr_Trfase_a/b"/>
</dbReference>
<dbReference type="Proteomes" id="UP001336250">
    <property type="component" value="Unassembled WGS sequence"/>
</dbReference>
<dbReference type="CDD" id="cd02020">
    <property type="entry name" value="CMPK"/>
    <property type="match status" value="1"/>
</dbReference>
<feature type="binding site" evidence="13">
    <location>
        <position position="179"/>
    </location>
    <ligand>
        <name>3-phosphoshikimate</name>
        <dbReference type="ChEBI" id="CHEBI:145989"/>
    </ligand>
</feature>
<feature type="binding site" evidence="13">
    <location>
        <position position="403"/>
    </location>
    <ligand>
        <name>phosphoenolpyruvate</name>
        <dbReference type="ChEBI" id="CHEBI:58702"/>
    </ligand>
</feature>
<feature type="binding site" evidence="13">
    <location>
        <position position="180"/>
    </location>
    <ligand>
        <name>phosphoenolpyruvate</name>
        <dbReference type="ChEBI" id="CHEBI:58702"/>
    </ligand>
</feature>
<dbReference type="NCBIfam" id="TIGR00017">
    <property type="entry name" value="cmk"/>
    <property type="match status" value="1"/>
</dbReference>
<keyword evidence="13" id="KW-0963">Cytoplasm</keyword>
<comment type="catalytic activity">
    <reaction evidence="12 14">
        <text>CMP + ATP = CDP + ADP</text>
        <dbReference type="Rhea" id="RHEA:11600"/>
        <dbReference type="ChEBI" id="CHEBI:30616"/>
        <dbReference type="ChEBI" id="CHEBI:58069"/>
        <dbReference type="ChEBI" id="CHEBI:60377"/>
        <dbReference type="ChEBI" id="CHEBI:456216"/>
        <dbReference type="EC" id="2.7.4.25"/>
    </reaction>
</comment>
<feature type="binding site" evidence="13">
    <location>
        <position position="178"/>
    </location>
    <ligand>
        <name>3-phosphoshikimate</name>
        <dbReference type="ChEBI" id="CHEBI:145989"/>
    </ligand>
</feature>
<evidence type="ECO:0000256" key="6">
    <source>
        <dbReference type="ARBA" id="ARBA00022741"/>
    </source>
</evidence>
<comment type="subcellular location">
    <subcellularLocation>
        <location evidence="13">Cytoplasm</location>
    </subcellularLocation>
</comment>
<feature type="binding site" evidence="13">
    <location>
        <position position="26"/>
    </location>
    <ligand>
        <name>3-phosphoshikimate</name>
        <dbReference type="ChEBI" id="CHEBI:145989"/>
    </ligand>
</feature>
<evidence type="ECO:0000256" key="11">
    <source>
        <dbReference type="ARBA" id="ARBA00047615"/>
    </source>
</evidence>
<organism evidence="17 18">
    <name type="scientific">Aquincola agrisoli</name>
    <dbReference type="NCBI Taxonomy" id="3119538"/>
    <lineage>
        <taxon>Bacteria</taxon>
        <taxon>Pseudomonadati</taxon>
        <taxon>Pseudomonadota</taxon>
        <taxon>Betaproteobacteria</taxon>
        <taxon>Burkholderiales</taxon>
        <taxon>Sphaerotilaceae</taxon>
        <taxon>Aquincola</taxon>
    </lineage>
</organism>
<keyword evidence="9 13" id="KW-0057">Aromatic amino acid biosynthesis</keyword>
<comment type="catalytic activity">
    <reaction evidence="10">
        <text>3-phosphoshikimate + phosphoenolpyruvate = 5-O-(1-carboxyvinyl)-3-phosphoshikimate + phosphate</text>
        <dbReference type="Rhea" id="RHEA:21256"/>
        <dbReference type="ChEBI" id="CHEBI:43474"/>
        <dbReference type="ChEBI" id="CHEBI:57701"/>
        <dbReference type="ChEBI" id="CHEBI:58702"/>
        <dbReference type="ChEBI" id="CHEBI:145989"/>
        <dbReference type="EC" id="2.5.1.19"/>
    </reaction>
    <physiologicalReaction direction="left-to-right" evidence="10">
        <dbReference type="Rhea" id="RHEA:21257"/>
    </physiologicalReaction>
</comment>
<dbReference type="EC" id="2.5.1.19" evidence="13"/>
<gene>
    <name evidence="13" type="primary">aroA</name>
    <name evidence="14" type="synonym">cmk</name>
    <name evidence="17" type="ORF">V4F39_25195</name>
</gene>
<dbReference type="PROSITE" id="PS00885">
    <property type="entry name" value="EPSP_SYNTHASE_2"/>
    <property type="match status" value="1"/>
</dbReference>
<evidence type="ECO:0000256" key="9">
    <source>
        <dbReference type="ARBA" id="ARBA00023141"/>
    </source>
</evidence>
<evidence type="ECO:0000256" key="4">
    <source>
        <dbReference type="ARBA" id="ARBA00022605"/>
    </source>
</evidence>
<dbReference type="InterPro" id="IPR011994">
    <property type="entry name" value="Cytidylate_kinase_dom"/>
</dbReference>
<protein>
    <recommendedName>
        <fullName evidence="13 14">Multifunctional fusion protein</fullName>
    </recommendedName>
    <domain>
        <recommendedName>
            <fullName evidence="13">3-phosphoshikimate 1-carboxyvinyltransferase</fullName>
            <ecNumber evidence="13">2.5.1.19</ecNumber>
        </recommendedName>
        <alternativeName>
            <fullName evidence="13">5-enolpyruvylshikimate-3-phosphate synthase</fullName>
            <shortName evidence="13">EPSP synthase</shortName>
            <shortName evidence="13">EPSPS</shortName>
        </alternativeName>
    </domain>
    <domain>
        <recommendedName>
            <fullName evidence="14">Cytidylate kinase</fullName>
            <shortName evidence="14">CK</shortName>
            <ecNumber evidence="14">2.7.4.25</ecNumber>
        </recommendedName>
        <alternativeName>
            <fullName evidence="14">Cytidine monophosphate kinase</fullName>
            <shortName evidence="14">CMP kinase</shortName>
        </alternativeName>
    </domain>
</protein>
<evidence type="ECO:0000256" key="14">
    <source>
        <dbReference type="HAMAP-Rule" id="MF_00238"/>
    </source>
</evidence>
<evidence type="ECO:0000259" key="15">
    <source>
        <dbReference type="Pfam" id="PF00275"/>
    </source>
</evidence>
<dbReference type="PANTHER" id="PTHR21090:SF5">
    <property type="entry name" value="PENTAFUNCTIONAL AROM POLYPEPTIDE"/>
    <property type="match status" value="1"/>
</dbReference>
<evidence type="ECO:0000313" key="17">
    <source>
        <dbReference type="EMBL" id="MEF7617233.1"/>
    </source>
</evidence>
<comment type="caution">
    <text evidence="13">Lacks conserved residue(s) required for the propagation of feature annotation.</text>
</comment>
<evidence type="ECO:0000256" key="1">
    <source>
        <dbReference type="ARBA" id="ARBA00004811"/>
    </source>
</evidence>
<feature type="binding site" evidence="13">
    <location>
        <position position="210"/>
    </location>
    <ligand>
        <name>3-phosphoshikimate</name>
        <dbReference type="ChEBI" id="CHEBI:145989"/>
    </ligand>
</feature>
<evidence type="ECO:0000313" key="18">
    <source>
        <dbReference type="Proteomes" id="UP001336250"/>
    </source>
</evidence>
<evidence type="ECO:0000256" key="12">
    <source>
        <dbReference type="ARBA" id="ARBA00048478"/>
    </source>
</evidence>
<dbReference type="GO" id="GO:0005737">
    <property type="term" value="C:cytoplasm"/>
    <property type="evidence" value="ECO:0007669"/>
    <property type="project" value="UniProtKB-SubCell"/>
</dbReference>
<feature type="binding site" evidence="13">
    <location>
        <position position="428"/>
    </location>
    <ligand>
        <name>phosphoenolpyruvate</name>
        <dbReference type="ChEBI" id="CHEBI:58702"/>
    </ligand>
</feature>
<dbReference type="SUPFAM" id="SSF52540">
    <property type="entry name" value="P-loop containing nucleoside triphosphate hydrolases"/>
    <property type="match status" value="1"/>
</dbReference>
<dbReference type="InterPro" id="IPR027417">
    <property type="entry name" value="P-loop_NTPase"/>
</dbReference>
<feature type="domain" description="Cytidylate kinase" evidence="16">
    <location>
        <begin position="451"/>
        <end position="657"/>
    </location>
</feature>
<reference evidence="17 18" key="1">
    <citation type="submission" date="2024-02" db="EMBL/GenBank/DDBJ databases">
        <title>Genome sequence of Aquincola sp. MAHUQ-54.</title>
        <authorList>
            <person name="Huq M.A."/>
        </authorList>
    </citation>
    <scope>NUCLEOTIDE SEQUENCE [LARGE SCALE GENOMIC DNA]</scope>
    <source>
        <strain evidence="17 18">MAHUQ-54</strain>
    </source>
</reference>
<dbReference type="InterPro" id="IPR023193">
    <property type="entry name" value="EPSP_synthase_CS"/>
</dbReference>
<dbReference type="Pfam" id="PF02224">
    <property type="entry name" value="Cytidylate_kin"/>
    <property type="match status" value="1"/>
</dbReference>
<dbReference type="InterPro" id="IPR036968">
    <property type="entry name" value="Enolpyruvate_Tfrase_sf"/>
</dbReference>
<dbReference type="NCBIfam" id="NF008816">
    <property type="entry name" value="PRK11860.1"/>
    <property type="match status" value="1"/>
</dbReference>
<dbReference type="InterPro" id="IPR003136">
    <property type="entry name" value="Cytidylate_kin"/>
</dbReference>
<dbReference type="InterPro" id="IPR001986">
    <property type="entry name" value="Enolpyruvate_Tfrase_dom"/>
</dbReference>
<comment type="catalytic activity">
    <reaction evidence="11 14">
        <text>dCMP + ATP = dCDP + ADP</text>
        <dbReference type="Rhea" id="RHEA:25094"/>
        <dbReference type="ChEBI" id="CHEBI:30616"/>
        <dbReference type="ChEBI" id="CHEBI:57566"/>
        <dbReference type="ChEBI" id="CHEBI:58593"/>
        <dbReference type="ChEBI" id="CHEBI:456216"/>
        <dbReference type="EC" id="2.7.4.25"/>
    </reaction>
</comment>
<keyword evidence="18" id="KW-1185">Reference proteome</keyword>
<dbReference type="GO" id="GO:0006220">
    <property type="term" value="P:pyrimidine nucleotide metabolic process"/>
    <property type="evidence" value="ECO:0007669"/>
    <property type="project" value="UniProtKB-UniRule"/>
</dbReference>
<dbReference type="EMBL" id="JAZIBG010000056">
    <property type="protein sequence ID" value="MEF7617233.1"/>
    <property type="molecule type" value="Genomic_DNA"/>
</dbReference>
<proteinExistence type="inferred from homology"/>
<keyword evidence="5 13" id="KW-0808">Transferase</keyword>
<dbReference type="EC" id="2.7.4.25" evidence="14"/>
<dbReference type="PANTHER" id="PTHR21090">
    <property type="entry name" value="AROM/DEHYDROQUINATE SYNTHASE"/>
    <property type="match status" value="1"/>
</dbReference>
<feature type="binding site" evidence="13">
    <location>
        <position position="180"/>
    </location>
    <ligand>
        <name>3-phosphoshikimate</name>
        <dbReference type="ChEBI" id="CHEBI:145989"/>
    </ligand>
</feature>
<keyword evidence="4 13" id="KW-0028">Amino-acid biosynthesis</keyword>
<comment type="pathway">
    <text evidence="1 13">Metabolic intermediate biosynthesis; chorismate biosynthesis; chorismate from D-erythrose 4-phosphate and phosphoenolpyruvate: step 6/7.</text>
</comment>
<feature type="active site" description="Proton acceptor" evidence="13">
    <location>
        <position position="330"/>
    </location>
</feature>
<dbReference type="Gene3D" id="3.65.10.10">
    <property type="entry name" value="Enolpyruvate transferase domain"/>
    <property type="match status" value="2"/>
</dbReference>
<feature type="binding site" evidence="13">
    <location>
        <position position="25"/>
    </location>
    <ligand>
        <name>phosphoenolpyruvate</name>
        <dbReference type="ChEBI" id="CHEBI:58702"/>
    </ligand>
</feature>
<dbReference type="GO" id="GO:0005524">
    <property type="term" value="F:ATP binding"/>
    <property type="evidence" value="ECO:0007669"/>
    <property type="project" value="UniProtKB-UniRule"/>
</dbReference>
<sequence length="666" mass="70863">MYAIPFLDIPPLAKASGTVRLPGSKSISNRVLLLAGLAAGSTLVHDLLDSDDTRVMIDALRALGCGLAREGAALRVTGLGGRLPVTQARLFLGNAGTAMRPLAAALAVLAATQGGEFELSGVARMHERPIGDLIDALRQLGCDVQYLGTEGYPPLRLAGRPGGTLSTGTAVRVRGDVSSQFLTALLLALPLASRSDGAPIVIEVDGELISKPYVEITLNLLARFGIAVEREGWQRFAIPAGSTYRSPGEVYVEGDASSASYFVALGAIAATDAPVRIEGVGSASIQGDVRFVEAARAMGADVRTEANAIEVRRGDWPLRAITLDCNHIPDAAMTLAVMALYADGPTRLTNIASWRVKETDRIAAMAIELRKVGADVVEGDDFIEVRPPARWQPAAIRTYDDHRMAMCLSLAAFNGVPVRILDPKCVGKTFPDYFEALFGLSRTPREQVPVITIDGPTASGKGTLASTLAAALGYHFLDSGSLYRVAALASLQAGVSDSDGPGIAAVIATLRLRFDGPRLYLGDTEVSEELRREDVGSRASRISALADVRAALYALQVSFRRPPGLVADGRDMGTVIFPDAQLKVFLTASAATRAERRHKQLISKGMPSNIDSLRADLEARDARDRTRAIAPLQPAEDAQLLDNSAQAVEESVAVVLDWWAKRRPFG</sequence>
<dbReference type="HAMAP" id="MF_00210">
    <property type="entry name" value="EPSP_synth"/>
    <property type="match status" value="1"/>
</dbReference>
<dbReference type="HAMAP" id="MF_00238">
    <property type="entry name" value="Cytidyl_kinase_type1"/>
    <property type="match status" value="1"/>
</dbReference>
<comment type="function">
    <text evidence="13">Catalyzes the transfer of the enolpyruvyl moiety of phosphoenolpyruvate (PEP) to the 5-hydroxyl of shikimate-3-phosphate (S3P) to produce enolpyruvyl shikimate-3-phosphate and inorganic phosphate.</text>
</comment>
<dbReference type="NCBIfam" id="TIGR01356">
    <property type="entry name" value="aroA"/>
    <property type="match status" value="1"/>
</dbReference>
<dbReference type="GO" id="GO:0009073">
    <property type="term" value="P:aromatic amino acid family biosynthetic process"/>
    <property type="evidence" value="ECO:0007669"/>
    <property type="project" value="UniProtKB-KW"/>
</dbReference>
<dbReference type="GO" id="GO:0009423">
    <property type="term" value="P:chorismate biosynthetic process"/>
    <property type="evidence" value="ECO:0007669"/>
    <property type="project" value="UniProtKB-UniRule"/>
</dbReference>
<dbReference type="GO" id="GO:0008652">
    <property type="term" value="P:amino acid biosynthetic process"/>
    <property type="evidence" value="ECO:0007669"/>
    <property type="project" value="UniProtKB-KW"/>
</dbReference>
<keyword evidence="8 14" id="KW-0067">ATP-binding</keyword>
<comment type="similarity">
    <text evidence="2 14">Belongs to the cytidylate kinase family. Type 1 subfamily.</text>
</comment>
<feature type="binding site" evidence="13">
    <location>
        <position position="30"/>
    </location>
    <ligand>
        <name>3-phosphoshikimate</name>
        <dbReference type="ChEBI" id="CHEBI:145989"/>
    </ligand>
</feature>
<feature type="binding site" evidence="13">
    <location>
        <position position="330"/>
    </location>
    <ligand>
        <name>3-phosphoshikimate</name>
        <dbReference type="ChEBI" id="CHEBI:145989"/>
    </ligand>
</feature>
<feature type="binding site" evidence="13">
    <location>
        <position position="96"/>
    </location>
    <ligand>
        <name>phosphoenolpyruvate</name>
        <dbReference type="ChEBI" id="CHEBI:58702"/>
    </ligand>
</feature>
<evidence type="ECO:0000256" key="13">
    <source>
        <dbReference type="HAMAP-Rule" id="MF_00210"/>
    </source>
</evidence>
<feature type="binding site" evidence="13">
    <location>
        <position position="361"/>
    </location>
    <ligand>
        <name>phosphoenolpyruvate</name>
        <dbReference type="ChEBI" id="CHEBI:58702"/>
    </ligand>
</feature>
<comment type="similarity">
    <text evidence="3 13">Belongs to the EPSP synthase family.</text>
</comment>
<feature type="binding site" evidence="13">
    <location>
        <position position="25"/>
    </location>
    <ligand>
        <name>3-phosphoshikimate</name>
        <dbReference type="ChEBI" id="CHEBI:145989"/>
    </ligand>
</feature>
<evidence type="ECO:0000256" key="3">
    <source>
        <dbReference type="ARBA" id="ARBA00009948"/>
    </source>
</evidence>
<accession>A0AAW9QBC2</accession>
<dbReference type="GO" id="GO:0003866">
    <property type="term" value="F:3-phosphoshikimate 1-carboxyvinyltransferase activity"/>
    <property type="evidence" value="ECO:0007669"/>
    <property type="project" value="UniProtKB-UniRule"/>
</dbReference>
<name>A0AAW9QBC2_9BURK</name>
<dbReference type="Gene3D" id="3.40.50.300">
    <property type="entry name" value="P-loop containing nucleotide triphosphate hydrolases"/>
    <property type="match status" value="1"/>
</dbReference>
<dbReference type="InterPro" id="IPR006264">
    <property type="entry name" value="EPSP_synthase"/>
</dbReference>
<dbReference type="CDD" id="cd01556">
    <property type="entry name" value="EPSP_synthase"/>
    <property type="match status" value="1"/>
</dbReference>
<evidence type="ECO:0000256" key="10">
    <source>
        <dbReference type="ARBA" id="ARBA00044633"/>
    </source>
</evidence>
<evidence type="ECO:0000259" key="16">
    <source>
        <dbReference type="Pfam" id="PF02224"/>
    </source>
</evidence>
<evidence type="ECO:0000256" key="2">
    <source>
        <dbReference type="ARBA" id="ARBA00009427"/>
    </source>
</evidence>
<dbReference type="PROSITE" id="PS00104">
    <property type="entry name" value="EPSP_SYNTHASE_1"/>
    <property type="match status" value="1"/>
</dbReference>
<comment type="caution">
    <text evidence="17">The sequence shown here is derived from an EMBL/GenBank/DDBJ whole genome shotgun (WGS) entry which is preliminary data.</text>
</comment>
<keyword evidence="6 14" id="KW-0547">Nucleotide-binding</keyword>